<evidence type="ECO:0000259" key="2">
    <source>
        <dbReference type="PROSITE" id="PS51165"/>
    </source>
</evidence>
<dbReference type="BioCyc" id="IAGG583356:GHAH-234-MONOMER"/>
<dbReference type="KEGG" id="iag:Igag_0223"/>
<keyword evidence="1" id="KW-0694">RNA-binding</keyword>
<dbReference type="PROSITE" id="PS51165">
    <property type="entry name" value="THUMP"/>
    <property type="match status" value="1"/>
</dbReference>
<evidence type="ECO:0000313" key="3">
    <source>
        <dbReference type="EMBL" id="ADM27072.1"/>
    </source>
</evidence>
<protein>
    <submittedName>
        <fullName evidence="3">THUMP domain protein</fullName>
    </submittedName>
</protein>
<keyword evidence="4" id="KW-1185">Reference proteome</keyword>
<evidence type="ECO:0000313" key="4">
    <source>
        <dbReference type="Proteomes" id="UP000001304"/>
    </source>
</evidence>
<dbReference type="InterPro" id="IPR004114">
    <property type="entry name" value="THUMP_dom"/>
</dbReference>
<dbReference type="GO" id="GO:0003723">
    <property type="term" value="F:RNA binding"/>
    <property type="evidence" value="ECO:0007669"/>
    <property type="project" value="UniProtKB-UniRule"/>
</dbReference>
<dbReference type="HOGENOM" id="CLU_1485878_0_0_2"/>
<proteinExistence type="predicted"/>
<evidence type="ECO:0000256" key="1">
    <source>
        <dbReference type="PROSITE-ProRule" id="PRU00529"/>
    </source>
</evidence>
<gene>
    <name evidence="3" type="ordered locus">Igag_0223</name>
</gene>
<dbReference type="GO" id="GO:0008033">
    <property type="term" value="P:tRNA processing"/>
    <property type="evidence" value="ECO:0007669"/>
    <property type="project" value="UniProtKB-ARBA"/>
</dbReference>
<dbReference type="AlphaFoldDB" id="E0SQC2"/>
<dbReference type="Proteomes" id="UP000001304">
    <property type="component" value="Chromosome"/>
</dbReference>
<name>E0SQC2_IGNAA</name>
<dbReference type="SUPFAM" id="SSF143437">
    <property type="entry name" value="THUMP domain-like"/>
    <property type="match status" value="1"/>
</dbReference>
<dbReference type="STRING" id="583356.Igag_0223"/>
<dbReference type="EMBL" id="CP002098">
    <property type="protein sequence ID" value="ADM27072.1"/>
    <property type="molecule type" value="Genomic_DNA"/>
</dbReference>
<sequence>MIDVKSSEHIIGIVTGKIGLEGDICQDVMNVLIFIDRGFSCKPLFGRGISIIYSDKKFSDSLTIVRALLQHSIKGFWIIPIDVVCRASYEDIAHCSLELILTKRIDRYPPKILGKCRKRGNYIDSCSSLLRYVGNYIEMIGIAEVDFKRYEYILRIEIIDNIAGISIYRKDLEPLFRIKSI</sequence>
<organism evidence="3 4">
    <name type="scientific">Ignisphaera aggregans (strain DSM 17230 / JCM 13409 / AQ1.S1)</name>
    <dbReference type="NCBI Taxonomy" id="583356"/>
    <lineage>
        <taxon>Archaea</taxon>
        <taxon>Thermoproteota</taxon>
        <taxon>Thermoprotei</taxon>
        <taxon>Desulfurococcales</taxon>
        <taxon>Desulfurococcaceae</taxon>
        <taxon>Ignisphaera</taxon>
    </lineage>
</organism>
<feature type="domain" description="THUMP" evidence="2">
    <location>
        <begin position="63"/>
        <end position="169"/>
    </location>
</feature>
<accession>E0SQC2</accession>
<reference evidence="3 4" key="1">
    <citation type="journal article" date="2010" name="Stand. Genomic Sci.">
        <title>Complete genome sequence of Ignisphaera aggregans type strain (AQ1.S1).</title>
        <authorList>
            <person name="Goker M."/>
            <person name="Held B."/>
            <person name="Lapidus A."/>
            <person name="Nolan M."/>
            <person name="Spring S."/>
            <person name="Yasawong M."/>
            <person name="Lucas S."/>
            <person name="Glavina Del Rio T."/>
            <person name="Tice H."/>
            <person name="Cheng J.F."/>
            <person name="Goodwin L."/>
            <person name="Tapia R."/>
            <person name="Pitluck S."/>
            <person name="Liolios K."/>
            <person name="Ivanova N."/>
            <person name="Mavromatis K."/>
            <person name="Mikhailova N."/>
            <person name="Pati A."/>
            <person name="Chen A."/>
            <person name="Palaniappan K."/>
            <person name="Brambilla E."/>
            <person name="Land M."/>
            <person name="Hauser L."/>
            <person name="Chang Y.J."/>
            <person name="Jeffries C.D."/>
            <person name="Brettin T."/>
            <person name="Detter J.C."/>
            <person name="Han C."/>
            <person name="Rohde M."/>
            <person name="Sikorski J."/>
            <person name="Woyke T."/>
            <person name="Bristow J."/>
            <person name="Eisen J.A."/>
            <person name="Markowitz V."/>
            <person name="Hugenholtz P."/>
            <person name="Kyrpides N.C."/>
            <person name="Klenk H.P."/>
        </authorList>
    </citation>
    <scope>NUCLEOTIDE SEQUENCE [LARGE SCALE GENOMIC DNA]</scope>
    <source>
        <strain evidence="4">DSM 17230 / JCM 13409 / AQ1.S1</strain>
    </source>
</reference>